<evidence type="ECO:0000313" key="1">
    <source>
        <dbReference type="EMBL" id="KAG8091097.1"/>
    </source>
</evidence>
<dbReference type="OrthoDB" id="7827681at2759"/>
<comment type="caution">
    <text evidence="1">The sequence shown here is derived from an EMBL/GenBank/DDBJ whole genome shotgun (WGS) entry which is preliminary data.</text>
</comment>
<keyword evidence="2" id="KW-1185">Reference proteome</keyword>
<gene>
    <name evidence="1" type="ORF">GUJ93_ZPchr0011g27562</name>
</gene>
<name>A0A8J5WME0_ZIZPA</name>
<proteinExistence type="predicted"/>
<organism evidence="1 2">
    <name type="scientific">Zizania palustris</name>
    <name type="common">Northern wild rice</name>
    <dbReference type="NCBI Taxonomy" id="103762"/>
    <lineage>
        <taxon>Eukaryota</taxon>
        <taxon>Viridiplantae</taxon>
        <taxon>Streptophyta</taxon>
        <taxon>Embryophyta</taxon>
        <taxon>Tracheophyta</taxon>
        <taxon>Spermatophyta</taxon>
        <taxon>Magnoliopsida</taxon>
        <taxon>Liliopsida</taxon>
        <taxon>Poales</taxon>
        <taxon>Poaceae</taxon>
        <taxon>BOP clade</taxon>
        <taxon>Oryzoideae</taxon>
        <taxon>Oryzeae</taxon>
        <taxon>Zizaniinae</taxon>
        <taxon>Zizania</taxon>
    </lineage>
</organism>
<accession>A0A8J5WME0</accession>
<dbReference type="EMBL" id="JAAALK010000081">
    <property type="protein sequence ID" value="KAG8091097.1"/>
    <property type="molecule type" value="Genomic_DNA"/>
</dbReference>
<dbReference type="AlphaFoldDB" id="A0A8J5WME0"/>
<evidence type="ECO:0000313" key="2">
    <source>
        <dbReference type="Proteomes" id="UP000729402"/>
    </source>
</evidence>
<sequence>MLGAVKGNAFGNAFRSAAEEIGADYFHDMSPGLKSILSFAVPDQRSGKYLYPEQYEELSSNLLEFYTTSTLRWKNGLATKADMSSKQMKDSKQIKKQNNRAKKIRGVKILDTNPQMYSFTCCPMSVQHKDQASSHILILGGCH</sequence>
<reference evidence="1" key="1">
    <citation type="journal article" date="2021" name="bioRxiv">
        <title>Whole Genome Assembly and Annotation of Northern Wild Rice, Zizania palustris L., Supports a Whole Genome Duplication in the Zizania Genus.</title>
        <authorList>
            <person name="Haas M."/>
            <person name="Kono T."/>
            <person name="Macchietto M."/>
            <person name="Millas R."/>
            <person name="McGilp L."/>
            <person name="Shao M."/>
            <person name="Duquette J."/>
            <person name="Hirsch C.N."/>
            <person name="Kimball J."/>
        </authorList>
    </citation>
    <scope>NUCLEOTIDE SEQUENCE</scope>
    <source>
        <tissue evidence="1">Fresh leaf tissue</tissue>
    </source>
</reference>
<protein>
    <submittedName>
        <fullName evidence="1">Uncharacterized protein</fullName>
    </submittedName>
</protein>
<dbReference type="Proteomes" id="UP000729402">
    <property type="component" value="Unassembled WGS sequence"/>
</dbReference>
<reference evidence="1" key="2">
    <citation type="submission" date="2021-02" db="EMBL/GenBank/DDBJ databases">
        <authorList>
            <person name="Kimball J.A."/>
            <person name="Haas M.W."/>
            <person name="Macchietto M."/>
            <person name="Kono T."/>
            <person name="Duquette J."/>
            <person name="Shao M."/>
        </authorList>
    </citation>
    <scope>NUCLEOTIDE SEQUENCE</scope>
    <source>
        <tissue evidence="1">Fresh leaf tissue</tissue>
    </source>
</reference>